<dbReference type="PANTHER" id="PTHR31197">
    <property type="entry name" value="OS01G0612600 PROTEIN"/>
    <property type="match status" value="1"/>
</dbReference>
<evidence type="ECO:0000313" key="2">
    <source>
        <dbReference type="EMBL" id="CAL1390357.1"/>
    </source>
</evidence>
<evidence type="ECO:0000256" key="1">
    <source>
        <dbReference type="SAM" id="MobiDB-lite"/>
    </source>
</evidence>
<gene>
    <name evidence="2" type="ORF">LTRI10_LOCUS31150</name>
</gene>
<dbReference type="Pfam" id="PF07800">
    <property type="entry name" value="DUF1644"/>
    <property type="match status" value="1"/>
</dbReference>
<protein>
    <submittedName>
        <fullName evidence="2">Uncharacterized protein</fullName>
    </submittedName>
</protein>
<keyword evidence="3" id="KW-1185">Reference proteome</keyword>
<name>A0AAV2EXB4_9ROSI</name>
<organism evidence="2 3">
    <name type="scientific">Linum trigynum</name>
    <dbReference type="NCBI Taxonomy" id="586398"/>
    <lineage>
        <taxon>Eukaryota</taxon>
        <taxon>Viridiplantae</taxon>
        <taxon>Streptophyta</taxon>
        <taxon>Embryophyta</taxon>
        <taxon>Tracheophyta</taxon>
        <taxon>Spermatophyta</taxon>
        <taxon>Magnoliopsida</taxon>
        <taxon>eudicotyledons</taxon>
        <taxon>Gunneridae</taxon>
        <taxon>Pentapetalae</taxon>
        <taxon>rosids</taxon>
        <taxon>fabids</taxon>
        <taxon>Malpighiales</taxon>
        <taxon>Linaceae</taxon>
        <taxon>Linum</taxon>
    </lineage>
</organism>
<dbReference type="Gene3D" id="3.30.40.10">
    <property type="entry name" value="Zinc/RING finger domain, C3HC4 (zinc finger)"/>
    <property type="match status" value="1"/>
</dbReference>
<dbReference type="EMBL" id="OZ034818">
    <property type="protein sequence ID" value="CAL1390357.1"/>
    <property type="molecule type" value="Genomic_DNA"/>
</dbReference>
<dbReference type="InterPro" id="IPR012866">
    <property type="entry name" value="DUF1644"/>
</dbReference>
<dbReference type="InterPro" id="IPR013083">
    <property type="entry name" value="Znf_RING/FYVE/PHD"/>
</dbReference>
<proteinExistence type="predicted"/>
<sequence length="321" mass="36192">MTKDKKVPNMTDSSKYHKVSSLYPYSNYPRKAIKKQGRTSLKEHKVKNDWEGATCSVCLEYPHNAVLLLCSSYNKGCRPYMCATGRCFSNCLQQYKKAYTKATALGDSNLSSKVPELLCPLCRGQVKGWTVVEAARKYLNRKKRACMLDSCSFFGSYRQLKKHTKANHPLGCCPRDVDPVLKEKWKALERERERSDVISTILSSTPGAMVLGDYVIEPPGRHHGGGIYDSDDYESDESLDEDDDDELFPLGNRGVMHYDEEYDLDYGSFDEDDRHGVFHRVGSAGAGGSRAVPAGSSFHRWLFGRAALRPRSGYRRGNGRR</sequence>
<evidence type="ECO:0000313" key="3">
    <source>
        <dbReference type="Proteomes" id="UP001497516"/>
    </source>
</evidence>
<dbReference type="AlphaFoldDB" id="A0AAV2EXB4"/>
<reference evidence="2 3" key="1">
    <citation type="submission" date="2024-04" db="EMBL/GenBank/DDBJ databases">
        <authorList>
            <person name="Fracassetti M."/>
        </authorList>
    </citation>
    <scope>NUCLEOTIDE SEQUENCE [LARGE SCALE GENOMIC DNA]</scope>
</reference>
<dbReference type="PANTHER" id="PTHR31197:SF21">
    <property type="entry name" value="C2H2-TYPE DOMAIN-CONTAINING PROTEIN"/>
    <property type="match status" value="1"/>
</dbReference>
<accession>A0AAV2EXB4</accession>
<feature type="region of interest" description="Disordered" evidence="1">
    <location>
        <begin position="225"/>
        <end position="245"/>
    </location>
</feature>
<feature type="compositionally biased region" description="Acidic residues" evidence="1">
    <location>
        <begin position="229"/>
        <end position="245"/>
    </location>
</feature>
<dbReference type="Proteomes" id="UP001497516">
    <property type="component" value="Chromosome 5"/>
</dbReference>